<dbReference type="PANTHER" id="PTHR48079:SF6">
    <property type="entry name" value="NAD(P)-BINDING DOMAIN-CONTAINING PROTEIN-RELATED"/>
    <property type="match status" value="1"/>
</dbReference>
<proteinExistence type="predicted"/>
<dbReference type="Proteomes" id="UP000320762">
    <property type="component" value="Unassembled WGS sequence"/>
</dbReference>
<dbReference type="STRING" id="97359.A0A550CXU2"/>
<evidence type="ECO:0000259" key="1">
    <source>
        <dbReference type="Pfam" id="PF05368"/>
    </source>
</evidence>
<dbReference type="InterPro" id="IPR051783">
    <property type="entry name" value="NAD(P)-dependent_oxidoreduct"/>
</dbReference>
<dbReference type="EMBL" id="VDMD01000001">
    <property type="protein sequence ID" value="TRM69568.1"/>
    <property type="molecule type" value="Genomic_DNA"/>
</dbReference>
<feature type="domain" description="NmrA-like" evidence="1">
    <location>
        <begin position="4"/>
        <end position="91"/>
    </location>
</feature>
<dbReference type="SUPFAM" id="SSF51735">
    <property type="entry name" value="NAD(P)-binding Rossmann-fold domains"/>
    <property type="match status" value="1"/>
</dbReference>
<sequence>MAATKTIFMTGATGYIGGAVLASLLERPDAQTFKIKALVRDAEKAKKLKEFGVETVVGSLDDVDLVEQEASEVDIVMAMADADHVASCQAILRGTKKHFEQTGVRTIYIHTSGMMTVADNARGLHANDAVWDDADADGLAALPFTQMHRPVDVTVVAGDVAGYVYTYIVLPGVLWGHAEHALATAGIAHRDSIVLPLFSKIAVARGRAGAVGAGANIHACIELGEQVDMYLRLLDAALRDPTAVPHGREGYYFGVSDEVSYYQITRAIGEAMVKLGRARDPAPAPLTKEEIDKYLWGTELLGANARCKATTAKALGWKPSKTTNDMLGTVEREVKALI</sequence>
<dbReference type="PANTHER" id="PTHR48079">
    <property type="entry name" value="PROTEIN YEEZ"/>
    <property type="match status" value="1"/>
</dbReference>
<protein>
    <recommendedName>
        <fullName evidence="1">NmrA-like domain-containing protein</fullName>
    </recommendedName>
</protein>
<gene>
    <name evidence="2" type="ORF">BD626DRAFT_553998</name>
</gene>
<organism evidence="2 3">
    <name type="scientific">Schizophyllum amplum</name>
    <dbReference type="NCBI Taxonomy" id="97359"/>
    <lineage>
        <taxon>Eukaryota</taxon>
        <taxon>Fungi</taxon>
        <taxon>Dikarya</taxon>
        <taxon>Basidiomycota</taxon>
        <taxon>Agaricomycotina</taxon>
        <taxon>Agaricomycetes</taxon>
        <taxon>Agaricomycetidae</taxon>
        <taxon>Agaricales</taxon>
        <taxon>Schizophyllaceae</taxon>
        <taxon>Schizophyllum</taxon>
    </lineage>
</organism>
<reference evidence="2 3" key="1">
    <citation type="journal article" date="2019" name="New Phytol.">
        <title>Comparative genomics reveals unique wood-decay strategies and fruiting body development in the Schizophyllaceae.</title>
        <authorList>
            <person name="Almasi E."/>
            <person name="Sahu N."/>
            <person name="Krizsan K."/>
            <person name="Balint B."/>
            <person name="Kovacs G.M."/>
            <person name="Kiss B."/>
            <person name="Cseklye J."/>
            <person name="Drula E."/>
            <person name="Henrissat B."/>
            <person name="Nagy I."/>
            <person name="Chovatia M."/>
            <person name="Adam C."/>
            <person name="LaButti K."/>
            <person name="Lipzen A."/>
            <person name="Riley R."/>
            <person name="Grigoriev I.V."/>
            <person name="Nagy L.G."/>
        </authorList>
    </citation>
    <scope>NUCLEOTIDE SEQUENCE [LARGE SCALE GENOMIC DNA]</scope>
    <source>
        <strain evidence="2 3">NL-1724</strain>
    </source>
</reference>
<dbReference type="InterPro" id="IPR036291">
    <property type="entry name" value="NAD(P)-bd_dom_sf"/>
</dbReference>
<dbReference type="GO" id="GO:0004029">
    <property type="term" value="F:aldehyde dehydrogenase (NAD+) activity"/>
    <property type="evidence" value="ECO:0007669"/>
    <property type="project" value="TreeGrafter"/>
</dbReference>
<evidence type="ECO:0000313" key="3">
    <source>
        <dbReference type="Proteomes" id="UP000320762"/>
    </source>
</evidence>
<dbReference type="OrthoDB" id="10262413at2759"/>
<comment type="caution">
    <text evidence="2">The sequence shown here is derived from an EMBL/GenBank/DDBJ whole genome shotgun (WGS) entry which is preliminary data.</text>
</comment>
<dbReference type="Pfam" id="PF05368">
    <property type="entry name" value="NmrA"/>
    <property type="match status" value="1"/>
</dbReference>
<accession>A0A550CXU2</accession>
<dbReference type="GO" id="GO:0005737">
    <property type="term" value="C:cytoplasm"/>
    <property type="evidence" value="ECO:0007669"/>
    <property type="project" value="TreeGrafter"/>
</dbReference>
<dbReference type="AlphaFoldDB" id="A0A550CXU2"/>
<name>A0A550CXU2_9AGAR</name>
<dbReference type="Gene3D" id="3.40.50.720">
    <property type="entry name" value="NAD(P)-binding Rossmann-like Domain"/>
    <property type="match status" value="1"/>
</dbReference>
<dbReference type="InterPro" id="IPR008030">
    <property type="entry name" value="NmrA-like"/>
</dbReference>
<evidence type="ECO:0000313" key="2">
    <source>
        <dbReference type="EMBL" id="TRM69568.1"/>
    </source>
</evidence>
<keyword evidence="3" id="KW-1185">Reference proteome</keyword>